<dbReference type="GO" id="GO:0019784">
    <property type="term" value="F:deNEDDylase activity"/>
    <property type="evidence" value="ECO:0007669"/>
    <property type="project" value="InterPro"/>
</dbReference>
<dbReference type="EMBL" id="KK107293">
    <property type="protein sequence ID" value="EZA53436.1"/>
    <property type="molecule type" value="Genomic_DNA"/>
</dbReference>
<dbReference type="SUPFAM" id="SSF54001">
    <property type="entry name" value="Cysteine proteinases"/>
    <property type="match status" value="1"/>
</dbReference>
<evidence type="ECO:0000256" key="1">
    <source>
        <dbReference type="ARBA" id="ARBA00005234"/>
    </source>
</evidence>
<evidence type="ECO:0000259" key="5">
    <source>
        <dbReference type="PROSITE" id="PS50600"/>
    </source>
</evidence>
<dbReference type="Proteomes" id="UP000053097">
    <property type="component" value="Unassembled WGS sequence"/>
</dbReference>
<feature type="domain" description="Ubiquitin-like protease family profile" evidence="5">
    <location>
        <begin position="27"/>
        <end position="189"/>
    </location>
</feature>
<sequence length="232" mass="26514">MSNCLTSSSHDLTSSNKNAIVLSYHDYLLRSSDVALLKSNDWLNDVLIGFYFEYLNQQHKTDENKQILFIGPEVAQLLKMMQDSTQFNIFLDPIGAASYNFIFFPINDCDNYEAGGSHWSLLVYCAIEKMCYHFDSSRGINSCAAEKLAQNIIKYFSGKQEKKYIEKACPQQNNAYDCGLFVLCLADVISRYVLQTSKIDSCNFNEVTKMVSQKRSDLLKLIRDLKDTFNTT</sequence>
<dbReference type="PANTHER" id="PTHR46468">
    <property type="entry name" value="SENTRIN-SPECIFIC PROTEASE 8"/>
    <property type="match status" value="1"/>
</dbReference>
<name>A0A026WCN4_OOCBI</name>
<evidence type="ECO:0000256" key="3">
    <source>
        <dbReference type="ARBA" id="ARBA00022801"/>
    </source>
</evidence>
<dbReference type="InterPro" id="IPR044613">
    <property type="entry name" value="Nep1/2-like"/>
</dbReference>
<dbReference type="OrthoDB" id="5065855at2759"/>
<dbReference type="OMA" id="GFYFEYL"/>
<reference evidence="7 9" key="2">
    <citation type="journal article" date="2018" name="Genome Res.">
        <title>The genomic architecture and molecular evolution of ant odorant receptors.</title>
        <authorList>
            <person name="McKenzie S.K."/>
            <person name="Kronauer D.J.C."/>
        </authorList>
    </citation>
    <scope>NUCLEOTIDE SEQUENCE [LARGE SCALE GENOMIC DNA]</scope>
    <source>
        <strain evidence="7">Clonal line C1</strain>
    </source>
</reference>
<dbReference type="GO" id="GO:0006508">
    <property type="term" value="P:proteolysis"/>
    <property type="evidence" value="ECO:0007669"/>
    <property type="project" value="UniProtKB-KW"/>
</dbReference>
<reference evidence="6 8" key="1">
    <citation type="journal article" date="2014" name="Curr. Biol.">
        <title>The genome of the clonal raider ant Cerapachys biroi.</title>
        <authorList>
            <person name="Oxley P.R."/>
            <person name="Ji L."/>
            <person name="Fetter-Pruneda I."/>
            <person name="McKenzie S.K."/>
            <person name="Li C."/>
            <person name="Hu H."/>
            <person name="Zhang G."/>
            <person name="Kronauer D.J."/>
        </authorList>
    </citation>
    <scope>NUCLEOTIDE SEQUENCE [LARGE SCALE GENOMIC DNA]</scope>
</reference>
<dbReference type="AlphaFoldDB" id="A0A026WCN4"/>
<keyword evidence="4" id="KW-0788">Thiol protease</keyword>
<dbReference type="GO" id="GO:0008234">
    <property type="term" value="F:cysteine-type peptidase activity"/>
    <property type="evidence" value="ECO:0007669"/>
    <property type="project" value="UniProtKB-KW"/>
</dbReference>
<proteinExistence type="inferred from homology"/>
<dbReference type="InterPro" id="IPR003653">
    <property type="entry name" value="Peptidase_C48_C"/>
</dbReference>
<evidence type="ECO:0000313" key="8">
    <source>
        <dbReference type="Proteomes" id="UP000053097"/>
    </source>
</evidence>
<evidence type="ECO:0000256" key="4">
    <source>
        <dbReference type="ARBA" id="ARBA00022807"/>
    </source>
</evidence>
<dbReference type="EMBL" id="QOIP01000005">
    <property type="protein sequence ID" value="RLU22426.1"/>
    <property type="molecule type" value="Genomic_DNA"/>
</dbReference>
<gene>
    <name evidence="7" type="ORF">DMN91_004704</name>
    <name evidence="6" type="ORF">X777_06517</name>
</gene>
<organism evidence="6 8">
    <name type="scientific">Ooceraea biroi</name>
    <name type="common">Clonal raider ant</name>
    <name type="synonym">Cerapachys biroi</name>
    <dbReference type="NCBI Taxonomy" id="2015173"/>
    <lineage>
        <taxon>Eukaryota</taxon>
        <taxon>Metazoa</taxon>
        <taxon>Ecdysozoa</taxon>
        <taxon>Arthropoda</taxon>
        <taxon>Hexapoda</taxon>
        <taxon>Insecta</taxon>
        <taxon>Pterygota</taxon>
        <taxon>Neoptera</taxon>
        <taxon>Endopterygota</taxon>
        <taxon>Hymenoptera</taxon>
        <taxon>Apocrita</taxon>
        <taxon>Aculeata</taxon>
        <taxon>Formicoidea</taxon>
        <taxon>Formicidae</taxon>
        <taxon>Dorylinae</taxon>
        <taxon>Ooceraea</taxon>
    </lineage>
</organism>
<keyword evidence="3" id="KW-0378">Hydrolase</keyword>
<keyword evidence="8" id="KW-1185">Reference proteome</keyword>
<dbReference type="Pfam" id="PF02902">
    <property type="entry name" value="Peptidase_C48"/>
    <property type="match status" value="1"/>
</dbReference>
<accession>A0A026WCN4</accession>
<dbReference type="InterPro" id="IPR038765">
    <property type="entry name" value="Papain-like_cys_pep_sf"/>
</dbReference>
<evidence type="ECO:0000313" key="9">
    <source>
        <dbReference type="Proteomes" id="UP000279307"/>
    </source>
</evidence>
<evidence type="ECO:0000313" key="7">
    <source>
        <dbReference type="EMBL" id="RLU22426.1"/>
    </source>
</evidence>
<dbReference type="STRING" id="2015173.A0A026WCN4"/>
<keyword evidence="2 6" id="KW-0645">Protease</keyword>
<dbReference type="Gene3D" id="3.40.395.10">
    <property type="entry name" value="Adenoviral Proteinase, Chain A"/>
    <property type="match status" value="1"/>
</dbReference>
<evidence type="ECO:0000313" key="6">
    <source>
        <dbReference type="EMBL" id="EZA53436.1"/>
    </source>
</evidence>
<reference evidence="7" key="3">
    <citation type="submission" date="2018-07" db="EMBL/GenBank/DDBJ databases">
        <authorList>
            <person name="Mckenzie S.K."/>
            <person name="Kronauer D.J.C."/>
        </authorList>
    </citation>
    <scope>NUCLEOTIDE SEQUENCE</scope>
    <source>
        <strain evidence="7">Clonal line C1</strain>
    </source>
</reference>
<comment type="similarity">
    <text evidence="1">Belongs to the peptidase C48 family.</text>
</comment>
<dbReference type="GO" id="GO:0000338">
    <property type="term" value="P:protein deneddylation"/>
    <property type="evidence" value="ECO:0007669"/>
    <property type="project" value="TreeGrafter"/>
</dbReference>
<dbReference type="Proteomes" id="UP000279307">
    <property type="component" value="Chromosome 5"/>
</dbReference>
<dbReference type="PANTHER" id="PTHR46468:SF1">
    <property type="entry name" value="SENTRIN-SPECIFIC PROTEASE 8"/>
    <property type="match status" value="1"/>
</dbReference>
<evidence type="ECO:0000256" key="2">
    <source>
        <dbReference type="ARBA" id="ARBA00022670"/>
    </source>
</evidence>
<protein>
    <submittedName>
        <fullName evidence="6">Sentrin-specific protease</fullName>
    </submittedName>
</protein>
<dbReference type="PROSITE" id="PS50600">
    <property type="entry name" value="ULP_PROTEASE"/>
    <property type="match status" value="1"/>
</dbReference>